<dbReference type="EMBL" id="AP024237">
    <property type="protein sequence ID" value="BCO36845.1"/>
    <property type="molecule type" value="Genomic_DNA"/>
</dbReference>
<dbReference type="Proteomes" id="UP000595446">
    <property type="component" value="Chromosome"/>
</dbReference>
<protein>
    <submittedName>
        <fullName evidence="1">Uncharacterized protein</fullName>
    </submittedName>
</protein>
<reference evidence="1 2" key="1">
    <citation type="submission" date="2020-12" db="EMBL/GenBank/DDBJ databases">
        <title>Complete genome sequence of Mycobacterium heckeshornense JCM 15655T, closely related to a pathogenic non-tuberculous mycobacterial species Mycobacterium xenopi.</title>
        <authorList>
            <person name="Yoshida M."/>
            <person name="Fukano H."/>
            <person name="Asakura T."/>
            <person name="Suzuki M."/>
            <person name="Hoshino Y."/>
        </authorList>
    </citation>
    <scope>NUCLEOTIDE SEQUENCE [LARGE SCALE GENOMIC DNA]</scope>
    <source>
        <strain evidence="1 2">JCM 15655</strain>
    </source>
</reference>
<accession>A0A2G8B4M9</accession>
<name>A0A2G8B4M9_9MYCO</name>
<dbReference type="AlphaFoldDB" id="A0A2G8B4M9"/>
<proteinExistence type="predicted"/>
<gene>
    <name evidence="1" type="ORF">MHEC_32780</name>
</gene>
<evidence type="ECO:0000313" key="2">
    <source>
        <dbReference type="Proteomes" id="UP000595446"/>
    </source>
</evidence>
<sequence length="149" mass="16777">MTAMRVEICCAGRPLRTYDGKVEYSHPAEMLGVFTGGAGDWAVDGPHPRRIRVVRLHDGDLYYRRREYGAHGRAEALRRFGSPPPQDQQPMRLNYNIECPVCRDKLCLRAQRLYAALDSITETVETDRLTLTVAALRAACHIVGRPLPS</sequence>
<organism evidence="1 2">
    <name type="scientific">Mycobacterium heckeshornense</name>
    <dbReference type="NCBI Taxonomy" id="110505"/>
    <lineage>
        <taxon>Bacteria</taxon>
        <taxon>Bacillati</taxon>
        <taxon>Actinomycetota</taxon>
        <taxon>Actinomycetes</taxon>
        <taxon>Mycobacteriales</taxon>
        <taxon>Mycobacteriaceae</taxon>
        <taxon>Mycobacterium</taxon>
    </lineage>
</organism>
<keyword evidence="2" id="KW-1185">Reference proteome</keyword>
<evidence type="ECO:0000313" key="1">
    <source>
        <dbReference type="EMBL" id="BCO36845.1"/>
    </source>
</evidence>